<feature type="compositionally biased region" description="Basic and acidic residues" evidence="1">
    <location>
        <begin position="250"/>
        <end position="260"/>
    </location>
</feature>
<feature type="compositionally biased region" description="Acidic residues" evidence="1">
    <location>
        <begin position="313"/>
        <end position="325"/>
    </location>
</feature>
<feature type="domain" description="Coilin N-terminal" evidence="2">
    <location>
        <begin position="4"/>
        <end position="159"/>
    </location>
</feature>
<dbReference type="InterPro" id="IPR056398">
    <property type="entry name" value="Tudor_Coilin"/>
</dbReference>
<evidence type="ECO:0000256" key="1">
    <source>
        <dbReference type="SAM" id="MobiDB-lite"/>
    </source>
</evidence>
<dbReference type="InterPro" id="IPR031722">
    <property type="entry name" value="Coilin_N"/>
</dbReference>
<organism evidence="4 5">
    <name type="scientific">Juglans regia</name>
    <name type="common">English walnut</name>
    <dbReference type="NCBI Taxonomy" id="51240"/>
    <lineage>
        <taxon>Eukaryota</taxon>
        <taxon>Viridiplantae</taxon>
        <taxon>Streptophyta</taxon>
        <taxon>Embryophyta</taxon>
        <taxon>Tracheophyta</taxon>
        <taxon>Spermatophyta</taxon>
        <taxon>Magnoliopsida</taxon>
        <taxon>eudicotyledons</taxon>
        <taxon>Gunneridae</taxon>
        <taxon>Pentapetalae</taxon>
        <taxon>rosids</taxon>
        <taxon>fabids</taxon>
        <taxon>Fagales</taxon>
        <taxon>Juglandaceae</taxon>
        <taxon>Juglans</taxon>
    </lineage>
</organism>
<evidence type="ECO:0000313" key="5">
    <source>
        <dbReference type="RefSeq" id="XP_018821507.1"/>
    </source>
</evidence>
<protein>
    <submittedName>
        <fullName evidence="5">Coilin-like isoform X2</fullName>
    </submittedName>
</protein>
<dbReference type="FunCoup" id="A0A2I4EQ30">
    <property type="interactions" value="1906"/>
</dbReference>
<dbReference type="AlphaFoldDB" id="A0A2I4EQ30"/>
<dbReference type="GeneID" id="108991619"/>
<feature type="compositionally biased region" description="Basic and acidic residues" evidence="1">
    <location>
        <begin position="293"/>
        <end position="310"/>
    </location>
</feature>
<dbReference type="GO" id="GO:0030620">
    <property type="term" value="F:U2 snRNA binding"/>
    <property type="evidence" value="ECO:0000318"/>
    <property type="project" value="GO_Central"/>
</dbReference>
<dbReference type="RefSeq" id="XP_018821507.1">
    <property type="nucleotide sequence ID" value="XM_018965962.2"/>
</dbReference>
<feature type="domain" description="Coilin tudor" evidence="3">
    <location>
        <begin position="404"/>
        <end position="506"/>
    </location>
</feature>
<sequence length="607" mass="68760">MESVRVRLEFKRRDVLNKSQLMEGLMRSWLLLKPEMETISGLAAYLLHTFDLYDSCPSGLILSMDGFVLPPFESTCILKDKDIVCVKRKGDSVVDTIQAGEGLDFLEVDENVEKQSLLEGLKLLANEEFEKEHNENDDSVQEYMVTRKRKASKKLQGSRRKKNKVATTGKCSIVLEDDQKDIHAEENGSLHQCGVLPKKSVKKDKLFRLPVEQDKSSVPESDERSNDTTKSAPSAKRFCQLEENGEESVDVSHKPCETKKVPSRSARRKKAKRLWLREQDNAEKKKLRQGQTHKRDDEQSPVKDNQKLFEEPQQPDENSEEEDEVVPVVIRPGHIRFERLDKVRDVQQYQTPMESLQWNGITSKRKGQKWGLEKVAYYKRNDHVNSNEEIAEMVTAEEAPAKNAIDFDKLKPYTSSPKKGDVVAYRLIELSSSWTPELSSFRVGKISWYNPESNWILLVTVPEYPIDFEKITEEPSAAQPDTSLYGEDGSLKINYSSLIDIRIVKYGNLDTTEVTGEVIEVPAGNQTPVSCVAASTPVQDPIPARENGEVNAWDEIGQALNAKKVQLSEEDGWRKEESAGKSGWSYRALRSSALGPTMARLRAQNGL</sequence>
<feature type="compositionally biased region" description="Basic and acidic residues" evidence="1">
    <location>
        <begin position="275"/>
        <end position="284"/>
    </location>
</feature>
<dbReference type="GO" id="GO:0000387">
    <property type="term" value="P:spliceosomal snRNP assembly"/>
    <property type="evidence" value="ECO:0000318"/>
    <property type="project" value="GO_Central"/>
</dbReference>
<dbReference type="GO" id="GO:0030619">
    <property type="term" value="F:U1 snRNA binding"/>
    <property type="evidence" value="ECO:0000318"/>
    <property type="project" value="GO_Central"/>
</dbReference>
<gene>
    <name evidence="5" type="primary">LOC108991619</name>
</gene>
<dbReference type="Pfam" id="PF15862">
    <property type="entry name" value="Coilin_N"/>
    <property type="match status" value="1"/>
</dbReference>
<dbReference type="Proteomes" id="UP000235220">
    <property type="component" value="Chromosome 13"/>
</dbReference>
<dbReference type="GO" id="GO:0015030">
    <property type="term" value="C:Cajal body"/>
    <property type="evidence" value="ECO:0000318"/>
    <property type="project" value="GO_Central"/>
</dbReference>
<reference evidence="5" key="1">
    <citation type="submission" date="2025-08" db="UniProtKB">
        <authorList>
            <consortium name="RefSeq"/>
        </authorList>
    </citation>
    <scope>IDENTIFICATION</scope>
    <source>
        <tissue evidence="5">Leaves</tissue>
    </source>
</reference>
<proteinExistence type="predicted"/>
<evidence type="ECO:0000259" key="2">
    <source>
        <dbReference type="Pfam" id="PF15862"/>
    </source>
</evidence>
<feature type="compositionally biased region" description="Basic residues" evidence="1">
    <location>
        <begin position="261"/>
        <end position="274"/>
    </location>
</feature>
<accession>A0A2I4EQ30</accession>
<dbReference type="Pfam" id="PF23086">
    <property type="entry name" value="Tudor_Coilin"/>
    <property type="match status" value="1"/>
</dbReference>
<feature type="region of interest" description="Disordered" evidence="1">
    <location>
        <begin position="208"/>
        <end position="325"/>
    </location>
</feature>
<dbReference type="Gramene" id="Jr13_21110_p1">
    <property type="protein sequence ID" value="cds.Jr13_21110_p1"/>
    <property type="gene ID" value="Jr13_21110"/>
</dbReference>
<evidence type="ECO:0000313" key="4">
    <source>
        <dbReference type="Proteomes" id="UP000235220"/>
    </source>
</evidence>
<dbReference type="KEGG" id="jre:108991619"/>
<keyword evidence="4" id="KW-1185">Reference proteome</keyword>
<dbReference type="OrthoDB" id="74813at2759"/>
<dbReference type="PANTHER" id="PTHR15197:SF0">
    <property type="entry name" value="COILIN"/>
    <property type="match status" value="1"/>
</dbReference>
<evidence type="ECO:0000259" key="3">
    <source>
        <dbReference type="Pfam" id="PF23086"/>
    </source>
</evidence>
<name>A0A2I4EQ30_JUGRE</name>
<feature type="compositionally biased region" description="Basic and acidic residues" evidence="1">
    <location>
        <begin position="208"/>
        <end position="227"/>
    </location>
</feature>
<dbReference type="InterPro" id="IPR024822">
    <property type="entry name" value="Coilin"/>
</dbReference>
<dbReference type="PANTHER" id="PTHR15197">
    <property type="entry name" value="COILIN P80"/>
    <property type="match status" value="1"/>
</dbReference>